<dbReference type="PANTHER" id="PTHR11920">
    <property type="entry name" value="GUANYLYL CYCLASE"/>
    <property type="match status" value="1"/>
</dbReference>
<dbReference type="Pfam" id="PF00211">
    <property type="entry name" value="Guanylate_cyc"/>
    <property type="match status" value="1"/>
</dbReference>
<keyword evidence="3" id="KW-0547">Nucleotide-binding</keyword>
<keyword evidence="6" id="KW-0456">Lyase</keyword>
<dbReference type="GO" id="GO:0005886">
    <property type="term" value="C:plasma membrane"/>
    <property type="evidence" value="ECO:0007669"/>
    <property type="project" value="TreeGrafter"/>
</dbReference>
<evidence type="ECO:0000256" key="5">
    <source>
        <dbReference type="ARBA" id="ARBA00023136"/>
    </source>
</evidence>
<comment type="subcellular location">
    <subcellularLocation>
        <location evidence="1">Membrane</location>
    </subcellularLocation>
</comment>
<keyword evidence="5" id="KW-0472">Membrane</keyword>
<evidence type="ECO:0000256" key="6">
    <source>
        <dbReference type="ARBA" id="ARBA00023239"/>
    </source>
</evidence>
<protein>
    <submittedName>
        <fullName evidence="8">Adenylate/guanylate cyclase domain-containing protein</fullName>
    </submittedName>
</protein>
<gene>
    <name evidence="8" type="ORF">F6J89_31875</name>
</gene>
<evidence type="ECO:0000256" key="3">
    <source>
        <dbReference type="ARBA" id="ARBA00022741"/>
    </source>
</evidence>
<dbReference type="AlphaFoldDB" id="A0A6B3NJX7"/>
<reference evidence="8" key="1">
    <citation type="submission" date="2019-11" db="EMBL/GenBank/DDBJ databases">
        <title>Genomic insights into an expanded diversity of filamentous marine cyanobacteria reveals the extraordinary biosynthetic potential of Moorea and Okeania.</title>
        <authorList>
            <person name="Ferreira Leao T."/>
            <person name="Wang M."/>
            <person name="Moss N."/>
            <person name="Da Silva R."/>
            <person name="Sanders J."/>
            <person name="Nurk S."/>
            <person name="Gurevich A."/>
            <person name="Humphrey G."/>
            <person name="Reher R."/>
            <person name="Zhu Q."/>
            <person name="Belda-Ferre P."/>
            <person name="Glukhov E."/>
            <person name="Rex R."/>
            <person name="Dorrestein P.C."/>
            <person name="Knight R."/>
            <person name="Pevzner P."/>
            <person name="Gerwick W.H."/>
            <person name="Gerwick L."/>
        </authorList>
    </citation>
    <scope>NUCLEOTIDE SEQUENCE</scope>
    <source>
        <strain evidence="8">SIO1C4</strain>
    </source>
</reference>
<comment type="caution">
    <text evidence="8">The sequence shown here is derived from an EMBL/GenBank/DDBJ whole genome shotgun (WGS) entry which is preliminary data.</text>
</comment>
<dbReference type="Gene3D" id="3.30.70.1230">
    <property type="entry name" value="Nucleotide cyclase"/>
    <property type="match status" value="1"/>
</dbReference>
<dbReference type="GO" id="GO:0000166">
    <property type="term" value="F:nucleotide binding"/>
    <property type="evidence" value="ECO:0007669"/>
    <property type="project" value="UniProtKB-KW"/>
</dbReference>
<dbReference type="InterPro" id="IPR029787">
    <property type="entry name" value="Nucleotide_cyclase"/>
</dbReference>
<name>A0A6B3NJX7_9CYAN</name>
<dbReference type="SUPFAM" id="SSF55073">
    <property type="entry name" value="Nucleotide cyclase"/>
    <property type="match status" value="1"/>
</dbReference>
<dbReference type="InterPro" id="IPR001054">
    <property type="entry name" value="A/G_cyclase"/>
</dbReference>
<proteinExistence type="predicted"/>
<evidence type="ECO:0000313" key="8">
    <source>
        <dbReference type="EMBL" id="NER32080.1"/>
    </source>
</evidence>
<evidence type="ECO:0000256" key="4">
    <source>
        <dbReference type="ARBA" id="ARBA00022989"/>
    </source>
</evidence>
<dbReference type="GO" id="GO:0035556">
    <property type="term" value="P:intracellular signal transduction"/>
    <property type="evidence" value="ECO:0007669"/>
    <property type="project" value="InterPro"/>
</dbReference>
<evidence type="ECO:0000256" key="2">
    <source>
        <dbReference type="ARBA" id="ARBA00022692"/>
    </source>
</evidence>
<dbReference type="GO" id="GO:0004016">
    <property type="term" value="F:adenylate cyclase activity"/>
    <property type="evidence" value="ECO:0007669"/>
    <property type="project" value="TreeGrafter"/>
</dbReference>
<dbReference type="GO" id="GO:0004383">
    <property type="term" value="F:guanylate cyclase activity"/>
    <property type="evidence" value="ECO:0007669"/>
    <property type="project" value="TreeGrafter"/>
</dbReference>
<evidence type="ECO:0000256" key="1">
    <source>
        <dbReference type="ARBA" id="ARBA00004370"/>
    </source>
</evidence>
<dbReference type="GO" id="GO:0001653">
    <property type="term" value="F:peptide receptor activity"/>
    <property type="evidence" value="ECO:0007669"/>
    <property type="project" value="TreeGrafter"/>
</dbReference>
<feature type="non-terminal residue" evidence="8">
    <location>
        <position position="1"/>
    </location>
</feature>
<accession>A0A6B3NJX7</accession>
<keyword evidence="4" id="KW-1133">Transmembrane helix</keyword>
<sequence length="60" mass="6639">NQAALGLPGCIQVSAPTYELLQEHYNFERRGSLEIKGKGKMLTYLLLGKKHAISKLLLSP</sequence>
<dbReference type="PANTHER" id="PTHR11920:SF335">
    <property type="entry name" value="GUANYLATE CYCLASE"/>
    <property type="match status" value="1"/>
</dbReference>
<keyword evidence="2" id="KW-0812">Transmembrane</keyword>
<organism evidence="8">
    <name type="scientific">Symploca sp. SIO1C4</name>
    <dbReference type="NCBI Taxonomy" id="2607765"/>
    <lineage>
        <taxon>Bacteria</taxon>
        <taxon>Bacillati</taxon>
        <taxon>Cyanobacteriota</taxon>
        <taxon>Cyanophyceae</taxon>
        <taxon>Coleofasciculales</taxon>
        <taxon>Coleofasciculaceae</taxon>
        <taxon>Symploca</taxon>
    </lineage>
</organism>
<dbReference type="InterPro" id="IPR050401">
    <property type="entry name" value="Cyclic_nucleotide_synthase"/>
</dbReference>
<feature type="domain" description="Guanylate cyclase" evidence="7">
    <location>
        <begin position="5"/>
        <end position="47"/>
    </location>
</feature>
<dbReference type="GO" id="GO:0007168">
    <property type="term" value="P:receptor guanylyl cyclase signaling pathway"/>
    <property type="evidence" value="ECO:0007669"/>
    <property type="project" value="TreeGrafter"/>
</dbReference>
<dbReference type="EMBL" id="JAAHFQ010001057">
    <property type="protein sequence ID" value="NER32080.1"/>
    <property type="molecule type" value="Genomic_DNA"/>
</dbReference>
<evidence type="ECO:0000259" key="7">
    <source>
        <dbReference type="Pfam" id="PF00211"/>
    </source>
</evidence>